<comment type="caution">
    <text evidence="2">The sequence shown here is derived from an EMBL/GenBank/DDBJ whole genome shotgun (WGS) entry which is preliminary data.</text>
</comment>
<sequence>MFLHVWKDNKIGVSEKELEATKREGRKDAEKIEALTEDWRRVHLENETLTSQMVAQRARIVALEVERDRDIRRASRITRRDIAAKYREVLESLNDRWASKKKEVSAEIELQEVTANIDLLKVLKDGGLTDVPQSTDQYIEPAQHGVQDVLNISTEVHVFNRTGQTDRAVYWTVPHASGKELWLEPLPDDRSNHELSELSDTTLELDELSELSDTMLELNEQSNTEDGAGSADGRNGPFQPKEKTPLSFLVMLSPSFNPSFVGPVRHIWQRSKSGSIKRCMDHIKTTRDVADPKRRLLQFDVQKICDNFEKGMMKALKDVSKSHKNSTSTRAPVAEPSLFISEKPKGKSETHVEEFKYFSDCLPIFDESDDEPIESLFSCEKNCDLPSLESEFMNDNEQTIVELTVLQPKHPSSLVLSQQVFEEESLDYPHQGPRLDTRNPLDEDLGPIFDEEDEPGPIFDEEATSITSIVMESHLCFDPGTTPAPLTPDLQEHCEKSDLINSLPNMFVFEEEPLDYPHQGPRLDTRNPLDEDLGPIFDEEDEPGPVFDEEATSITSIVMESHLCFDPGTTPAPLTPDLQEQCEKSDLINSLSNMFVRISSHAVIRFGLDKMKDFCVSNSVFETMINSLVFKHDGRFQNVNGINSGIILSFEQVLDHNKGFHPLEKSFDLDLQQTDFCARQSFDSFVFKGNGFDLSSSKHALITDDLFASSLAFGGFLIKRLLENKSLRTENDFCDLDFGYSILQSDLVYSETDKTWHLLRSFRDNCVVLSLDDIVVYNTFFEKHLESLIVVSQCELTLLCSDVKKDIQSFDSFVFKGNGFDLSSSKHAVITDDLFASSLAFDGFFIKQLLENKSLRTENDFCDLDFGYSVLQPDLVYSETDKTWHLLRSFCDDCVVLSLDDIVVYNTFFEKHLESLTVVSQCELTLSCSDMHVLKINNIIAYVDKILVCNVYFDVHLDKLKCVQLVLGKDILIFDLNKYLSCTFDPGLLVFVLNIQERQVQPLRNKSIDRAQQPEIWRSFVVQTGCLGDASDRGSVQNGYLNIQMEGVMNFPNRRFSSPSIREYQTSKGDSGPRKKQPEPKPILHEPKTDRAVYWTVPHASGKELWLEPWPDDRSNHTGACLCRPTSYFKTYGRARIHIGRA</sequence>
<feature type="region of interest" description="Disordered" evidence="1">
    <location>
        <begin position="221"/>
        <end position="242"/>
    </location>
</feature>
<dbReference type="Proteomes" id="UP000712600">
    <property type="component" value="Unassembled WGS sequence"/>
</dbReference>
<dbReference type="EMBL" id="QGKX02001521">
    <property type="protein sequence ID" value="KAF3512897.1"/>
    <property type="molecule type" value="Genomic_DNA"/>
</dbReference>
<evidence type="ECO:0000256" key="1">
    <source>
        <dbReference type="SAM" id="MobiDB-lite"/>
    </source>
</evidence>
<accession>A0A8S9PIV5</accession>
<evidence type="ECO:0000313" key="2">
    <source>
        <dbReference type="EMBL" id="KAF3512897.1"/>
    </source>
</evidence>
<proteinExistence type="predicted"/>
<name>A0A8S9PIV5_BRACR</name>
<evidence type="ECO:0000313" key="3">
    <source>
        <dbReference type="Proteomes" id="UP000712600"/>
    </source>
</evidence>
<gene>
    <name evidence="2" type="ORF">F2Q69_00006865</name>
</gene>
<feature type="region of interest" description="Disordered" evidence="1">
    <location>
        <begin position="1061"/>
        <end position="1089"/>
    </location>
</feature>
<reference evidence="2" key="1">
    <citation type="submission" date="2019-12" db="EMBL/GenBank/DDBJ databases">
        <title>Genome sequencing and annotation of Brassica cretica.</title>
        <authorList>
            <person name="Studholme D.J."/>
            <person name="Sarris P."/>
        </authorList>
    </citation>
    <scope>NUCLEOTIDE SEQUENCE</scope>
    <source>
        <strain evidence="2">PFS-109/04</strain>
        <tissue evidence="2">Leaf</tissue>
    </source>
</reference>
<dbReference type="AlphaFoldDB" id="A0A8S9PIV5"/>
<feature type="compositionally biased region" description="Basic and acidic residues" evidence="1">
    <location>
        <begin position="1071"/>
        <end position="1089"/>
    </location>
</feature>
<protein>
    <submittedName>
        <fullName evidence="2">Uncharacterized protein</fullName>
    </submittedName>
</protein>
<organism evidence="2 3">
    <name type="scientific">Brassica cretica</name>
    <name type="common">Mustard</name>
    <dbReference type="NCBI Taxonomy" id="69181"/>
    <lineage>
        <taxon>Eukaryota</taxon>
        <taxon>Viridiplantae</taxon>
        <taxon>Streptophyta</taxon>
        <taxon>Embryophyta</taxon>
        <taxon>Tracheophyta</taxon>
        <taxon>Spermatophyta</taxon>
        <taxon>Magnoliopsida</taxon>
        <taxon>eudicotyledons</taxon>
        <taxon>Gunneridae</taxon>
        <taxon>Pentapetalae</taxon>
        <taxon>rosids</taxon>
        <taxon>malvids</taxon>
        <taxon>Brassicales</taxon>
        <taxon>Brassicaceae</taxon>
        <taxon>Brassiceae</taxon>
        <taxon>Brassica</taxon>
    </lineage>
</organism>